<dbReference type="Proteomes" id="UP000445000">
    <property type="component" value="Unassembled WGS sequence"/>
</dbReference>
<dbReference type="PANTHER" id="PTHR24321:SF8">
    <property type="entry name" value="ESTRADIOL 17-BETA-DEHYDROGENASE 8-RELATED"/>
    <property type="match status" value="1"/>
</dbReference>
<dbReference type="InterPro" id="IPR036291">
    <property type="entry name" value="NAD(P)-bd_dom_sf"/>
</dbReference>
<dbReference type="CDD" id="cd05233">
    <property type="entry name" value="SDR_c"/>
    <property type="match status" value="1"/>
</dbReference>
<keyword evidence="2" id="KW-0560">Oxidoreductase</keyword>
<dbReference type="RefSeq" id="WP_161812119.1">
    <property type="nucleotide sequence ID" value="NZ_BLJN01000002.1"/>
</dbReference>
<protein>
    <submittedName>
        <fullName evidence="3">Diacetyl reductase</fullName>
    </submittedName>
</protein>
<dbReference type="Gene3D" id="3.40.50.720">
    <property type="entry name" value="NAD(P)-binding Rossmann-like Domain"/>
    <property type="match status" value="1"/>
</dbReference>
<sequence length="277" mass="29165">MRRFENKTVVVTGSGRDKGLGQAILQRFADEGANCVVSDLGAPAQHMGAGDIGTTAEMEKIASELRQRGAKVATIPCDVRSEQSCEALAQKAVEAFGSLDIWVNNAGIGYIMKPLLETTASEWDAVLGVNLSGAFFGTKAAARVMIKQGRGGRIINIASQAAKSGFPHMAPYTSSKHGMVGLTRSTAIELGTHGITVNAVCPNHVTTGLGAKQNEYFSKLLGFPSVEAYIENMKRKNPLGRPGFASDTAAACAWLASDDAVYVTGESLNVSGGEEMH</sequence>
<evidence type="ECO:0000256" key="2">
    <source>
        <dbReference type="ARBA" id="ARBA00023002"/>
    </source>
</evidence>
<accession>A0A829YC49</accession>
<evidence type="ECO:0000313" key="4">
    <source>
        <dbReference type="Proteomes" id="UP000445000"/>
    </source>
</evidence>
<evidence type="ECO:0000256" key="1">
    <source>
        <dbReference type="ARBA" id="ARBA00006484"/>
    </source>
</evidence>
<dbReference type="PROSITE" id="PS00061">
    <property type="entry name" value="ADH_SHORT"/>
    <property type="match status" value="1"/>
</dbReference>
<dbReference type="PANTHER" id="PTHR24321">
    <property type="entry name" value="DEHYDROGENASES, SHORT CHAIN"/>
    <property type="match status" value="1"/>
</dbReference>
<proteinExistence type="inferred from homology"/>
<organism evidence="3 4">
    <name type="scientific">Steroidobacter agaridevorans</name>
    <dbReference type="NCBI Taxonomy" id="2695856"/>
    <lineage>
        <taxon>Bacteria</taxon>
        <taxon>Pseudomonadati</taxon>
        <taxon>Pseudomonadota</taxon>
        <taxon>Gammaproteobacteria</taxon>
        <taxon>Steroidobacterales</taxon>
        <taxon>Steroidobacteraceae</taxon>
        <taxon>Steroidobacter</taxon>
    </lineage>
</organism>
<dbReference type="Pfam" id="PF13561">
    <property type="entry name" value="adh_short_C2"/>
    <property type="match status" value="1"/>
</dbReference>
<gene>
    <name evidence="3" type="ORF">GCM10011487_24410</name>
</gene>
<dbReference type="EMBL" id="BLJN01000002">
    <property type="protein sequence ID" value="GFE80441.1"/>
    <property type="molecule type" value="Genomic_DNA"/>
</dbReference>
<keyword evidence="4" id="KW-1185">Reference proteome</keyword>
<comment type="caution">
    <text evidence="3">The sequence shown here is derived from an EMBL/GenBank/DDBJ whole genome shotgun (WGS) entry which is preliminary data.</text>
</comment>
<dbReference type="PRINTS" id="PR00080">
    <property type="entry name" value="SDRFAMILY"/>
</dbReference>
<dbReference type="GO" id="GO:0016491">
    <property type="term" value="F:oxidoreductase activity"/>
    <property type="evidence" value="ECO:0007669"/>
    <property type="project" value="UniProtKB-KW"/>
</dbReference>
<dbReference type="FunFam" id="3.40.50.720:FF:000084">
    <property type="entry name" value="Short-chain dehydrogenase reductase"/>
    <property type="match status" value="1"/>
</dbReference>
<dbReference type="SUPFAM" id="SSF51735">
    <property type="entry name" value="NAD(P)-binding Rossmann-fold domains"/>
    <property type="match status" value="1"/>
</dbReference>
<dbReference type="AlphaFoldDB" id="A0A829YC49"/>
<dbReference type="InterPro" id="IPR002347">
    <property type="entry name" value="SDR_fam"/>
</dbReference>
<evidence type="ECO:0000313" key="3">
    <source>
        <dbReference type="EMBL" id="GFE80441.1"/>
    </source>
</evidence>
<dbReference type="InterPro" id="IPR020904">
    <property type="entry name" value="Sc_DH/Rdtase_CS"/>
</dbReference>
<reference evidence="4" key="1">
    <citation type="submission" date="2020-01" db="EMBL/GenBank/DDBJ databases">
        <title>'Steroidobacter agaridevorans' sp. nov., agar-degrading bacteria isolated from rhizosphere soils.</title>
        <authorList>
            <person name="Ikenaga M."/>
            <person name="Kataoka M."/>
            <person name="Murouchi A."/>
            <person name="Katsuragi S."/>
            <person name="Sakai M."/>
        </authorList>
    </citation>
    <scope>NUCLEOTIDE SEQUENCE [LARGE SCALE GENOMIC DNA]</scope>
    <source>
        <strain evidence="4">YU21-B</strain>
    </source>
</reference>
<comment type="similarity">
    <text evidence="1">Belongs to the short-chain dehydrogenases/reductases (SDR) family.</text>
</comment>
<dbReference type="PRINTS" id="PR00081">
    <property type="entry name" value="GDHRDH"/>
</dbReference>
<name>A0A829YC49_9GAMM</name>